<proteinExistence type="inferred from homology"/>
<evidence type="ECO:0000256" key="2">
    <source>
        <dbReference type="ARBA" id="ARBA00022605"/>
    </source>
</evidence>
<feature type="site" description="Important for acyl-CoA specificity" evidence="5">
    <location>
        <position position="111"/>
    </location>
</feature>
<comment type="catalytic activity">
    <reaction evidence="5">
        <text>L-homoserine + acetyl-CoA = O-acetyl-L-homoserine + CoA</text>
        <dbReference type="Rhea" id="RHEA:13701"/>
        <dbReference type="ChEBI" id="CHEBI:57287"/>
        <dbReference type="ChEBI" id="CHEBI:57288"/>
        <dbReference type="ChEBI" id="CHEBI:57476"/>
        <dbReference type="ChEBI" id="CHEBI:57716"/>
        <dbReference type="EC" id="2.3.1.31"/>
    </reaction>
</comment>
<keyword evidence="8" id="KW-1185">Reference proteome</keyword>
<dbReference type="SUPFAM" id="SSF52317">
    <property type="entry name" value="Class I glutamine amidotransferase-like"/>
    <property type="match status" value="1"/>
</dbReference>
<evidence type="ECO:0000313" key="8">
    <source>
        <dbReference type="Proteomes" id="UP000287447"/>
    </source>
</evidence>
<comment type="function">
    <text evidence="5">Transfers an acetyl group from acetyl-CoA to L-homoserine, forming acetyl-L-homoserine.</text>
</comment>
<comment type="caution">
    <text evidence="5">Lacks conserved residue(s) required for the propagation of feature annotation.</text>
</comment>
<comment type="similarity">
    <text evidence="5">Belongs to the MetA family.</text>
</comment>
<dbReference type="Pfam" id="PF04204">
    <property type="entry name" value="HTS"/>
    <property type="match status" value="1"/>
</dbReference>
<feature type="site" description="Important for substrate specificity" evidence="5">
    <location>
        <position position="192"/>
    </location>
</feature>
<evidence type="ECO:0000313" key="7">
    <source>
        <dbReference type="EMBL" id="RVU36606.1"/>
    </source>
</evidence>
<sequence length="309" mass="35593">MPIKIPDELPARRHLEDEGVVVMDERDAVRQDVRPMRIAVLNLMPKKESTETQLTRLIGATPLQVELTLLTTGSYVPTNVSQKHLSAFYHTWEDVKDQKFDGLIVTGAPIETLPFEDVHYWAEMNRIFDWTQSNVHSTFNICWGAQAALKHFRDIPKHELPGKMFGVFEHTVTAPGNTLLRGFNDTFQIPVSRHTETRKEDLPEDPMLQVLAESPESGLCLVQDQRYRQIYIFNHLEYDARTLADEYNRDASQGLPIDVPKNYFPDDDPAQEPPNRWRAHAHLLFSNWINDVYQSVPFEIEDIGKMAAE</sequence>
<dbReference type="NCBIfam" id="TIGR01001">
    <property type="entry name" value="metA"/>
    <property type="match status" value="1"/>
</dbReference>
<comment type="caution">
    <text evidence="7">The sequence shown here is derived from an EMBL/GenBank/DDBJ whole genome shotgun (WGS) entry which is preliminary data.</text>
</comment>
<comment type="subcellular location">
    <subcellularLocation>
        <location evidence="5">Cytoplasm</location>
    </subcellularLocation>
</comment>
<dbReference type="InterPro" id="IPR033752">
    <property type="entry name" value="MetA_family"/>
</dbReference>
<dbReference type="GO" id="GO:0019281">
    <property type="term" value="P:L-methionine biosynthetic process from homoserine via O-succinyl-L-homoserine and cystathionine"/>
    <property type="evidence" value="ECO:0007669"/>
    <property type="project" value="InterPro"/>
</dbReference>
<keyword evidence="3 5" id="KW-0808">Transferase</keyword>
<reference evidence="8" key="1">
    <citation type="submission" date="2019-01" db="EMBL/GenBank/DDBJ databases">
        <title>Gri0909 isolated from a small marine red alga.</title>
        <authorList>
            <person name="Kim J."/>
            <person name="Jeong S.E."/>
            <person name="Jeon C.O."/>
        </authorList>
    </citation>
    <scope>NUCLEOTIDE SEQUENCE [LARGE SCALE GENOMIC DNA]</scope>
    <source>
        <strain evidence="8">Gri0909</strain>
    </source>
</reference>
<feature type="active site" description="Proton acceptor" evidence="5">
    <location>
        <position position="235"/>
    </location>
</feature>
<dbReference type="HAMAP" id="MF_00295">
    <property type="entry name" value="MetA_acyltransf"/>
    <property type="match status" value="1"/>
</dbReference>
<gene>
    <name evidence="5" type="primary">metAA</name>
    <name evidence="7" type="ORF">EOI86_15600</name>
</gene>
<dbReference type="Gene3D" id="3.40.50.880">
    <property type="match status" value="1"/>
</dbReference>
<dbReference type="EC" id="2.3.1.31" evidence="5"/>
<evidence type="ECO:0000256" key="4">
    <source>
        <dbReference type="ARBA" id="ARBA00023315"/>
    </source>
</evidence>
<dbReference type="RefSeq" id="WP_127766082.1">
    <property type="nucleotide sequence ID" value="NZ_SADE01000002.1"/>
</dbReference>
<dbReference type="GO" id="GO:0004414">
    <property type="term" value="F:homoserine O-acetyltransferase activity"/>
    <property type="evidence" value="ECO:0007669"/>
    <property type="project" value="UniProtKB-EC"/>
</dbReference>
<keyword evidence="2 5" id="KW-0028">Amino-acid biosynthesis</keyword>
<dbReference type="UniPathway" id="UPA00051">
    <property type="reaction ID" value="UER00074"/>
</dbReference>
<dbReference type="InterPro" id="IPR005697">
    <property type="entry name" value="HST_MetA"/>
</dbReference>
<dbReference type="PANTHER" id="PTHR20919">
    <property type="entry name" value="HOMOSERINE O-SUCCINYLTRANSFERASE"/>
    <property type="match status" value="1"/>
</dbReference>
<accession>A0A437QQ03</accession>
<dbReference type="AlphaFoldDB" id="A0A437QQ03"/>
<dbReference type="GO" id="GO:0005737">
    <property type="term" value="C:cytoplasm"/>
    <property type="evidence" value="ECO:0007669"/>
    <property type="project" value="UniProtKB-SubCell"/>
</dbReference>
<keyword evidence="4 5" id="KW-0012">Acyltransferase</keyword>
<evidence type="ECO:0000256" key="3">
    <source>
        <dbReference type="ARBA" id="ARBA00022679"/>
    </source>
</evidence>
<dbReference type="GO" id="GO:0008899">
    <property type="term" value="F:homoserine O-succinyltransferase activity"/>
    <property type="evidence" value="ECO:0007669"/>
    <property type="project" value="UniProtKB-UniRule"/>
</dbReference>
<dbReference type="InterPro" id="IPR029062">
    <property type="entry name" value="Class_I_gatase-like"/>
</dbReference>
<name>A0A437QQ03_9PROT</name>
<evidence type="ECO:0000256" key="6">
    <source>
        <dbReference type="PIRSR" id="PIRSR000450-1"/>
    </source>
</evidence>
<feature type="binding site" evidence="5">
    <location>
        <position position="163"/>
    </location>
    <ligand>
        <name>substrate</name>
    </ligand>
</feature>
<dbReference type="OrthoDB" id="9772423at2"/>
<feature type="binding site" evidence="5">
    <location>
        <position position="249"/>
    </location>
    <ligand>
        <name>substrate</name>
    </ligand>
</feature>
<feature type="active site" evidence="5">
    <location>
        <position position="237"/>
    </location>
</feature>
<dbReference type="EMBL" id="SADE01000002">
    <property type="protein sequence ID" value="RVU36606.1"/>
    <property type="molecule type" value="Genomic_DNA"/>
</dbReference>
<evidence type="ECO:0000256" key="1">
    <source>
        <dbReference type="ARBA" id="ARBA00022490"/>
    </source>
</evidence>
<dbReference type="PANTHER" id="PTHR20919:SF0">
    <property type="entry name" value="HOMOSERINE O-SUCCINYLTRANSFERASE"/>
    <property type="match status" value="1"/>
</dbReference>
<dbReference type="PIRSF" id="PIRSF000450">
    <property type="entry name" value="H_ser_succinyltr"/>
    <property type="match status" value="1"/>
</dbReference>
<evidence type="ECO:0000256" key="5">
    <source>
        <dbReference type="HAMAP-Rule" id="MF_00295"/>
    </source>
</evidence>
<protein>
    <recommendedName>
        <fullName evidence="5">Homoserine O-acetyltransferase</fullName>
        <shortName evidence="5">HAT</shortName>
        <ecNumber evidence="5">2.3.1.31</ecNumber>
    </recommendedName>
    <alternativeName>
        <fullName evidence="5">Homoserine transacetylase</fullName>
        <shortName evidence="5">HTA</shortName>
    </alternativeName>
</protein>
<feature type="active site" description="Acyl-thioester intermediate" evidence="5 6">
    <location>
        <position position="142"/>
    </location>
</feature>
<comment type="pathway">
    <text evidence="5">Amino-acid biosynthesis; L-methionine biosynthesis via de novo pathway; O-acetyl-L-homoserine from L-homoserine: step 1/1.</text>
</comment>
<dbReference type="CDD" id="cd03131">
    <property type="entry name" value="GATase1_HTS"/>
    <property type="match status" value="1"/>
</dbReference>
<organism evidence="7 8">
    <name type="scientific">Hwanghaeella grinnelliae</name>
    <dbReference type="NCBI Taxonomy" id="2500179"/>
    <lineage>
        <taxon>Bacteria</taxon>
        <taxon>Pseudomonadati</taxon>
        <taxon>Pseudomonadota</taxon>
        <taxon>Alphaproteobacteria</taxon>
        <taxon>Rhodospirillales</taxon>
        <taxon>Rhodospirillaceae</taxon>
        <taxon>Hwanghaeella</taxon>
    </lineage>
</organism>
<feature type="binding site" evidence="5">
    <location>
        <position position="192"/>
    </location>
    <ligand>
        <name>substrate</name>
    </ligand>
</feature>
<keyword evidence="5" id="KW-0486">Methionine biosynthesis</keyword>
<keyword evidence="1 5" id="KW-0963">Cytoplasm</keyword>
<dbReference type="Proteomes" id="UP000287447">
    <property type="component" value="Unassembled WGS sequence"/>
</dbReference>